<feature type="region of interest" description="Disordered" evidence="1">
    <location>
        <begin position="177"/>
        <end position="207"/>
    </location>
</feature>
<reference evidence="2" key="1">
    <citation type="submission" date="2020-11" db="EMBL/GenBank/DDBJ databases">
        <authorList>
            <person name="Kim M.K."/>
        </authorList>
    </citation>
    <scope>NUCLEOTIDE SEQUENCE</scope>
    <source>
        <strain evidence="2">BT350</strain>
    </source>
</reference>
<comment type="caution">
    <text evidence="2">The sequence shown here is derived from an EMBL/GenBank/DDBJ whole genome shotgun (WGS) entry which is preliminary data.</text>
</comment>
<protein>
    <recommendedName>
        <fullName evidence="4">CYTH domain-containing protein</fullName>
    </recommendedName>
</protein>
<evidence type="ECO:0000313" key="3">
    <source>
        <dbReference type="Proteomes" id="UP000599312"/>
    </source>
</evidence>
<dbReference type="Gene3D" id="2.40.320.10">
    <property type="entry name" value="Hypothetical Protein Pfu-838710-001"/>
    <property type="match status" value="1"/>
</dbReference>
<evidence type="ECO:0000256" key="1">
    <source>
        <dbReference type="SAM" id="MobiDB-lite"/>
    </source>
</evidence>
<sequence length="234" mass="25405">MSTSRHFLLAQSLARLIQKERGGERICEGYFSSHSGRTAYVELDGRGGRLILITDGTDGPIEDRAEVPLAHAAALLDVTAAAVEYFRIEIVSGACQIQIKRMFNPGPLDLIAVAFEDVEEAHAFEPPLWFGPEVTSVPNYWTQTVALTGVPNPVEVPLSDAALMSLLDALENRAPAAKSPGRFSGITKVASRPPAHPPGTEPALFAPVRHETTIKDVEESLIRELARSLHPQRP</sequence>
<keyword evidence="3" id="KW-1185">Reference proteome</keyword>
<dbReference type="EMBL" id="JADQDO010000011">
    <property type="protein sequence ID" value="MBF9235236.1"/>
    <property type="molecule type" value="Genomic_DNA"/>
</dbReference>
<accession>A0A931FU31</accession>
<proteinExistence type="predicted"/>
<organism evidence="2 3">
    <name type="scientific">Microvirga alba</name>
    <dbReference type="NCBI Taxonomy" id="2791025"/>
    <lineage>
        <taxon>Bacteria</taxon>
        <taxon>Pseudomonadati</taxon>
        <taxon>Pseudomonadota</taxon>
        <taxon>Alphaproteobacteria</taxon>
        <taxon>Hyphomicrobiales</taxon>
        <taxon>Methylobacteriaceae</taxon>
        <taxon>Microvirga</taxon>
    </lineage>
</organism>
<dbReference type="AlphaFoldDB" id="A0A931FU31"/>
<dbReference type="Proteomes" id="UP000599312">
    <property type="component" value="Unassembled WGS sequence"/>
</dbReference>
<gene>
    <name evidence="2" type="ORF">I2H38_17820</name>
</gene>
<name>A0A931FU31_9HYPH</name>
<dbReference type="RefSeq" id="WP_196273232.1">
    <property type="nucleotide sequence ID" value="NZ_JADQDO010000011.1"/>
</dbReference>
<evidence type="ECO:0008006" key="4">
    <source>
        <dbReference type="Google" id="ProtNLM"/>
    </source>
</evidence>
<evidence type="ECO:0000313" key="2">
    <source>
        <dbReference type="EMBL" id="MBF9235236.1"/>
    </source>
</evidence>